<dbReference type="SUPFAM" id="SSF48371">
    <property type="entry name" value="ARM repeat"/>
    <property type="match status" value="1"/>
</dbReference>
<evidence type="ECO:0000313" key="1">
    <source>
        <dbReference type="EMBL" id="KAK1159402.1"/>
    </source>
</evidence>
<accession>A0AAD8CWN2</accession>
<organism evidence="1 2">
    <name type="scientific">Acipenser oxyrinchus oxyrinchus</name>
    <dbReference type="NCBI Taxonomy" id="40147"/>
    <lineage>
        <taxon>Eukaryota</taxon>
        <taxon>Metazoa</taxon>
        <taxon>Chordata</taxon>
        <taxon>Craniata</taxon>
        <taxon>Vertebrata</taxon>
        <taxon>Euteleostomi</taxon>
        <taxon>Actinopterygii</taxon>
        <taxon>Chondrostei</taxon>
        <taxon>Acipenseriformes</taxon>
        <taxon>Acipenseridae</taxon>
        <taxon>Acipenser</taxon>
    </lineage>
</organism>
<sequence>MWRLKAVRHKVHPQCGNLEEFQFKRREYEKALRKARKDQLLVSKRLLQEEGDHEGMEITAEVLSKKEVVQLFRGIQQSGEERVNALRDFRRALRHKETQHIFVKLENSMHLLVGLFSGSNAVWQLEAAHCLHELSHSDEPSIALACLPATPYLLTYLSGQSAKFTELCLYTLGNLTAESEAVRKQLLAQGIVPALASCIQSPHAAVVEAVGYTLSQLLQAKEAPEKIIPSVLESGVTSHLLRLLQSDSEFGIGAAIECAWCLHYIISSNANTNLLMVQGAVSKCTSLLVALGGAVASGTTTEGMDLVISPVLRCLGNLLANHGMESCREQMRDSRVLVALCAFIQGFLQQRPSVARESLWVINNLTADDPVFCSAVFYLNLVPVFMQLLPFSKGINIMVLRLLCNIAEKGPVYCQQLQQREIFSALHATLRMAEPEVVRLSLELLHIIVASIPQVADEFTEKGISALEAIQYNSDEEIRLRASYILDHYLHKHSQVNTPAV</sequence>
<dbReference type="Gene3D" id="1.25.10.10">
    <property type="entry name" value="Leucine-rich Repeat Variant"/>
    <property type="match status" value="1"/>
</dbReference>
<dbReference type="InterPro" id="IPR000225">
    <property type="entry name" value="Armadillo"/>
</dbReference>
<comment type="caution">
    <text evidence="1">The sequence shown here is derived from an EMBL/GenBank/DDBJ whole genome shotgun (WGS) entry which is preliminary data.</text>
</comment>
<gene>
    <name evidence="1" type="primary">TMCO6</name>
    <name evidence="1" type="ORF">AOXY_G22083</name>
</gene>
<proteinExistence type="predicted"/>
<keyword evidence="2" id="KW-1185">Reference proteome</keyword>
<dbReference type="PANTHER" id="PTHR16356">
    <property type="entry name" value="TRANSMEMBRANE AND COILED-COIL DOMAIN-CONTAINING PROTEIN 6 TMCO6"/>
    <property type="match status" value="1"/>
</dbReference>
<dbReference type="PANTHER" id="PTHR16356:SF1">
    <property type="entry name" value="TRANSMEMBRANE AND COILED-COIL DOMAIN-CONTAINING PROTEIN 6"/>
    <property type="match status" value="1"/>
</dbReference>
<keyword evidence="1" id="KW-0472">Membrane</keyword>
<protein>
    <submittedName>
        <fullName evidence="1">Transmembrane and coiled-coil domain-containing protein 6-like</fullName>
    </submittedName>
</protein>
<dbReference type="AlphaFoldDB" id="A0AAD8CWN2"/>
<reference evidence="1" key="1">
    <citation type="submission" date="2022-02" db="EMBL/GenBank/DDBJ databases">
        <title>Atlantic sturgeon de novo genome assembly.</title>
        <authorList>
            <person name="Stock M."/>
            <person name="Klopp C."/>
            <person name="Guiguen Y."/>
            <person name="Cabau C."/>
            <person name="Parinello H."/>
            <person name="Santidrian Yebra-Pimentel E."/>
            <person name="Kuhl H."/>
            <person name="Dirks R.P."/>
            <person name="Guessner J."/>
            <person name="Wuertz S."/>
            <person name="Du K."/>
            <person name="Schartl M."/>
        </authorList>
    </citation>
    <scope>NUCLEOTIDE SEQUENCE</scope>
    <source>
        <strain evidence="1">STURGEONOMICS-FGT-2020</strain>
        <tissue evidence="1">Whole blood</tissue>
    </source>
</reference>
<dbReference type="SMART" id="SM00185">
    <property type="entry name" value="ARM"/>
    <property type="match status" value="7"/>
</dbReference>
<evidence type="ECO:0000313" key="2">
    <source>
        <dbReference type="Proteomes" id="UP001230051"/>
    </source>
</evidence>
<keyword evidence="1" id="KW-0812">Transmembrane</keyword>
<dbReference type="InterPro" id="IPR011989">
    <property type="entry name" value="ARM-like"/>
</dbReference>
<dbReference type="EMBL" id="JAGXEW010000022">
    <property type="protein sequence ID" value="KAK1159402.1"/>
    <property type="molecule type" value="Genomic_DNA"/>
</dbReference>
<name>A0AAD8CWN2_ACIOX</name>
<dbReference type="Proteomes" id="UP001230051">
    <property type="component" value="Unassembled WGS sequence"/>
</dbReference>
<dbReference type="InterPro" id="IPR016024">
    <property type="entry name" value="ARM-type_fold"/>
</dbReference>